<keyword evidence="6" id="KW-1185">Reference proteome</keyword>
<protein>
    <recommendedName>
        <fullName evidence="4">EF-hand domain-containing protein</fullName>
    </recommendedName>
</protein>
<feature type="domain" description="EF-hand" evidence="4">
    <location>
        <begin position="221"/>
        <end position="252"/>
    </location>
</feature>
<dbReference type="OMA" id="LEAMWHY"/>
<evidence type="ECO:0000313" key="5">
    <source>
        <dbReference type="EMBL" id="KAH7282028.1"/>
    </source>
</evidence>
<dbReference type="PROSITE" id="PS00018">
    <property type="entry name" value="EF_HAND_1"/>
    <property type="match status" value="3"/>
</dbReference>
<dbReference type="PROSITE" id="PS50222">
    <property type="entry name" value="EF_HAND_2"/>
    <property type="match status" value="3"/>
</dbReference>
<dbReference type="EMBL" id="CM035440">
    <property type="protein sequence ID" value="KAH7282028.1"/>
    <property type="molecule type" value="Genomic_DNA"/>
</dbReference>
<feature type="domain" description="EF-hand" evidence="4">
    <location>
        <begin position="183"/>
        <end position="218"/>
    </location>
</feature>
<reference evidence="5" key="1">
    <citation type="submission" date="2021-08" db="EMBL/GenBank/DDBJ databases">
        <title>WGS assembly of Ceratopteris richardii.</title>
        <authorList>
            <person name="Marchant D.B."/>
            <person name="Chen G."/>
            <person name="Jenkins J."/>
            <person name="Shu S."/>
            <person name="Leebens-Mack J."/>
            <person name="Grimwood J."/>
            <person name="Schmutz J."/>
            <person name="Soltis P."/>
            <person name="Soltis D."/>
            <person name="Chen Z.-H."/>
        </authorList>
    </citation>
    <scope>NUCLEOTIDE SEQUENCE</scope>
    <source>
        <strain evidence="5">Whitten #5841</strain>
        <tissue evidence="5">Leaf</tissue>
    </source>
</reference>
<organism evidence="5 6">
    <name type="scientific">Ceratopteris richardii</name>
    <name type="common">Triangle waterfern</name>
    <dbReference type="NCBI Taxonomy" id="49495"/>
    <lineage>
        <taxon>Eukaryota</taxon>
        <taxon>Viridiplantae</taxon>
        <taxon>Streptophyta</taxon>
        <taxon>Embryophyta</taxon>
        <taxon>Tracheophyta</taxon>
        <taxon>Polypodiopsida</taxon>
        <taxon>Polypodiidae</taxon>
        <taxon>Polypodiales</taxon>
        <taxon>Pteridineae</taxon>
        <taxon>Pteridaceae</taxon>
        <taxon>Parkerioideae</taxon>
        <taxon>Ceratopteris</taxon>
    </lineage>
</organism>
<dbReference type="Proteomes" id="UP000825935">
    <property type="component" value="Chromosome 35"/>
</dbReference>
<dbReference type="InterPro" id="IPR039647">
    <property type="entry name" value="EF_hand_pair_protein_CML-like"/>
</dbReference>
<dbReference type="SMART" id="SM00054">
    <property type="entry name" value="EFh"/>
    <property type="match status" value="3"/>
</dbReference>
<feature type="domain" description="EF-hand" evidence="4">
    <location>
        <begin position="95"/>
        <end position="130"/>
    </location>
</feature>
<proteinExistence type="predicted"/>
<keyword evidence="3" id="KW-0106">Calcium</keyword>
<evidence type="ECO:0000259" key="4">
    <source>
        <dbReference type="PROSITE" id="PS50222"/>
    </source>
</evidence>
<evidence type="ECO:0000256" key="2">
    <source>
        <dbReference type="ARBA" id="ARBA00022737"/>
    </source>
</evidence>
<dbReference type="AlphaFoldDB" id="A0A8T2QEG3"/>
<accession>A0A8T2QEG3</accession>
<dbReference type="SUPFAM" id="SSF47473">
    <property type="entry name" value="EF-hand"/>
    <property type="match status" value="1"/>
</dbReference>
<dbReference type="InterPro" id="IPR018247">
    <property type="entry name" value="EF_Hand_1_Ca_BS"/>
</dbReference>
<gene>
    <name evidence="5" type="ORF">KP509_35G008900</name>
</gene>
<dbReference type="GO" id="GO:0005509">
    <property type="term" value="F:calcium ion binding"/>
    <property type="evidence" value="ECO:0007669"/>
    <property type="project" value="InterPro"/>
</dbReference>
<dbReference type="Gene3D" id="1.10.238.10">
    <property type="entry name" value="EF-hand"/>
    <property type="match status" value="1"/>
</dbReference>
<evidence type="ECO:0000256" key="3">
    <source>
        <dbReference type="ARBA" id="ARBA00022837"/>
    </source>
</evidence>
<evidence type="ECO:0000313" key="6">
    <source>
        <dbReference type="Proteomes" id="UP000825935"/>
    </source>
</evidence>
<dbReference type="InterPro" id="IPR002048">
    <property type="entry name" value="EF_hand_dom"/>
</dbReference>
<dbReference type="InterPro" id="IPR011992">
    <property type="entry name" value="EF-hand-dom_pair"/>
</dbReference>
<dbReference type="CDD" id="cd00051">
    <property type="entry name" value="EFh"/>
    <property type="match status" value="1"/>
</dbReference>
<dbReference type="FunFam" id="1.10.238.10:FF:000001">
    <property type="entry name" value="Calmodulin 1"/>
    <property type="match status" value="1"/>
</dbReference>
<comment type="caution">
    <text evidence="5">The sequence shown here is derived from an EMBL/GenBank/DDBJ whole genome shotgun (WGS) entry which is preliminary data.</text>
</comment>
<name>A0A8T2QEG3_CERRI</name>
<dbReference type="OrthoDB" id="26525at2759"/>
<dbReference type="Pfam" id="PF13499">
    <property type="entry name" value="EF-hand_7"/>
    <property type="match status" value="2"/>
</dbReference>
<dbReference type="PANTHER" id="PTHR10891">
    <property type="entry name" value="EF-HAND CALCIUM-BINDING DOMAIN CONTAINING PROTEIN"/>
    <property type="match status" value="1"/>
</dbReference>
<keyword evidence="2" id="KW-0677">Repeat</keyword>
<sequence length="252" mass="28024">MARSSYAERHIRSLPCIINGATSRDSFYNTSVGSLYDTASARFDALWHFDCVVSPRSPSSKLFLESTPLNSPSGCRRSSAKLTATATSTPAQMVFANKFLQTVFSTFDENGDGSVSVSEICSILERLGMPTSEQSIQAFLGGLFSNKKTHVTEDEFLELYENICYYLEKHDATSNSSSFLQYSEDQDLLHVFRLFDRDGNGFITPEELQIVLSSLGFPEATRTDACVDMIARVDKNGDGRVDFVEFKKLFSP</sequence>
<evidence type="ECO:0000256" key="1">
    <source>
        <dbReference type="ARBA" id="ARBA00022723"/>
    </source>
</evidence>
<keyword evidence="1" id="KW-0479">Metal-binding</keyword>